<feature type="domain" description="General secretion pathway GspH" evidence="12">
    <location>
        <begin position="47"/>
        <end position="207"/>
    </location>
</feature>
<feature type="transmembrane region" description="Helical" evidence="11">
    <location>
        <begin position="12"/>
        <end position="32"/>
    </location>
</feature>
<evidence type="ECO:0000313" key="14">
    <source>
        <dbReference type="Proteomes" id="UP000229970"/>
    </source>
</evidence>
<keyword evidence="5" id="KW-0997">Cell inner membrane</keyword>
<evidence type="ECO:0000256" key="6">
    <source>
        <dbReference type="ARBA" id="ARBA00022692"/>
    </source>
</evidence>
<evidence type="ECO:0000256" key="7">
    <source>
        <dbReference type="ARBA" id="ARBA00022989"/>
    </source>
</evidence>
<sequence length="229" mass="25078">MVSSKPTNAGFTLIELLIVIAITAVLVAIALPQMERMVASQRINNRAEQMLALFQFARAEAIRANKPVLICPTTIRKNTTDSNGCKNFTAYNEGKDWQGFLAFIDNDINGEYTAATDSSVRVVALNQNTDDINKIKVKLKWQNYKADQSTYHDNIADGNKLGFLPNGQFGFGKGANGWTIGQSNLVMEVSDSKNPNISRRVVITPSGKPVLCQNGTTNTTNSFCTVQLP</sequence>
<dbReference type="InterPro" id="IPR012902">
    <property type="entry name" value="N_methyl_site"/>
</dbReference>
<evidence type="ECO:0000256" key="11">
    <source>
        <dbReference type="SAM" id="Phobius"/>
    </source>
</evidence>
<dbReference type="Gene3D" id="3.55.40.10">
    <property type="entry name" value="minor pseudopilin epsh domain"/>
    <property type="match status" value="1"/>
</dbReference>
<dbReference type="GO" id="GO:0015627">
    <property type="term" value="C:type II protein secretion system complex"/>
    <property type="evidence" value="ECO:0007669"/>
    <property type="project" value="InterPro"/>
</dbReference>
<accession>A0A2N9XJC9</accession>
<evidence type="ECO:0000256" key="5">
    <source>
        <dbReference type="ARBA" id="ARBA00022519"/>
    </source>
</evidence>
<evidence type="ECO:0000256" key="10">
    <source>
        <dbReference type="ARBA" id="ARBA00030775"/>
    </source>
</evidence>
<keyword evidence="7 11" id="KW-1133">Transmembrane helix</keyword>
<dbReference type="NCBIfam" id="TIGR02532">
    <property type="entry name" value="IV_pilin_GFxxxE"/>
    <property type="match status" value="1"/>
</dbReference>
<dbReference type="RefSeq" id="WP_100138990.1">
    <property type="nucleotide sequence ID" value="NZ_MEIP01000013.1"/>
</dbReference>
<evidence type="ECO:0000256" key="3">
    <source>
        <dbReference type="ARBA" id="ARBA00022475"/>
    </source>
</evidence>
<keyword evidence="4" id="KW-0488">Methylation</keyword>
<comment type="similarity">
    <text evidence="9">Belongs to the GSP H family.</text>
</comment>
<dbReference type="AlphaFoldDB" id="A0A2N9XJC9"/>
<dbReference type="SUPFAM" id="SSF54523">
    <property type="entry name" value="Pili subunits"/>
    <property type="match status" value="1"/>
</dbReference>
<dbReference type="GO" id="GO:0015628">
    <property type="term" value="P:protein secretion by the type II secretion system"/>
    <property type="evidence" value="ECO:0007669"/>
    <property type="project" value="InterPro"/>
</dbReference>
<gene>
    <name evidence="13" type="ORF">BHC46_04240</name>
</gene>
<dbReference type="PROSITE" id="PS00409">
    <property type="entry name" value="PROKAR_NTER_METHYL"/>
    <property type="match status" value="1"/>
</dbReference>
<proteinExistence type="inferred from homology"/>
<evidence type="ECO:0000256" key="1">
    <source>
        <dbReference type="ARBA" id="ARBA00004377"/>
    </source>
</evidence>
<dbReference type="EMBL" id="MEIP01000013">
    <property type="protein sequence ID" value="PIT48434.1"/>
    <property type="molecule type" value="Genomic_DNA"/>
</dbReference>
<keyword evidence="8 11" id="KW-0472">Membrane</keyword>
<reference evidence="13 14" key="1">
    <citation type="journal article" date="2017" name="MBio">
        <title>Type VI secretion-mediated competition in the bee gut microbiome.</title>
        <authorList>
            <person name="Steele M.I."/>
            <person name="Kwong W.K."/>
            <person name="Powell J.E."/>
            <person name="Whiteley M."/>
            <person name="Moran N.A."/>
        </authorList>
    </citation>
    <scope>NUCLEOTIDE SEQUENCE [LARGE SCALE GENOMIC DNA]</scope>
    <source>
        <strain evidence="13 14">Ruf1-X</strain>
    </source>
</reference>
<comment type="subcellular location">
    <subcellularLocation>
        <location evidence="1">Cell inner membrane</location>
        <topology evidence="1">Single-pass membrane protein</topology>
    </subcellularLocation>
</comment>
<keyword evidence="6 11" id="KW-0812">Transmembrane</keyword>
<organism evidence="13 14">
    <name type="scientific">Snodgrassella alvi</name>
    <dbReference type="NCBI Taxonomy" id="1196083"/>
    <lineage>
        <taxon>Bacteria</taxon>
        <taxon>Pseudomonadati</taxon>
        <taxon>Pseudomonadota</taxon>
        <taxon>Betaproteobacteria</taxon>
        <taxon>Neisseriales</taxon>
        <taxon>Neisseriaceae</taxon>
        <taxon>Snodgrassella</taxon>
    </lineage>
</organism>
<evidence type="ECO:0000256" key="4">
    <source>
        <dbReference type="ARBA" id="ARBA00022481"/>
    </source>
</evidence>
<evidence type="ECO:0000313" key="13">
    <source>
        <dbReference type="EMBL" id="PIT48434.1"/>
    </source>
</evidence>
<keyword evidence="3" id="KW-1003">Cell membrane</keyword>
<evidence type="ECO:0000256" key="2">
    <source>
        <dbReference type="ARBA" id="ARBA00021549"/>
    </source>
</evidence>
<protein>
    <recommendedName>
        <fullName evidence="2">Type II secretion system protein H</fullName>
    </recommendedName>
    <alternativeName>
        <fullName evidence="10">General secretion pathway protein H</fullName>
    </alternativeName>
</protein>
<dbReference type="Proteomes" id="UP000229970">
    <property type="component" value="Unassembled WGS sequence"/>
</dbReference>
<evidence type="ECO:0000256" key="8">
    <source>
        <dbReference type="ARBA" id="ARBA00023136"/>
    </source>
</evidence>
<dbReference type="InterPro" id="IPR022346">
    <property type="entry name" value="T2SS_GspH"/>
</dbReference>
<evidence type="ECO:0000259" key="12">
    <source>
        <dbReference type="Pfam" id="PF12019"/>
    </source>
</evidence>
<dbReference type="Pfam" id="PF12019">
    <property type="entry name" value="GspH"/>
    <property type="match status" value="1"/>
</dbReference>
<evidence type="ECO:0000256" key="9">
    <source>
        <dbReference type="ARBA" id="ARBA00025772"/>
    </source>
</evidence>
<dbReference type="InterPro" id="IPR045584">
    <property type="entry name" value="Pilin-like"/>
</dbReference>
<dbReference type="GO" id="GO:0005886">
    <property type="term" value="C:plasma membrane"/>
    <property type="evidence" value="ECO:0007669"/>
    <property type="project" value="UniProtKB-SubCell"/>
</dbReference>
<comment type="caution">
    <text evidence="13">The sequence shown here is derived from an EMBL/GenBank/DDBJ whole genome shotgun (WGS) entry which is preliminary data.</text>
</comment>
<dbReference type="Pfam" id="PF07963">
    <property type="entry name" value="N_methyl"/>
    <property type="match status" value="1"/>
</dbReference>
<name>A0A2N9XJC9_9NEIS</name>